<keyword evidence="1" id="KW-1133">Transmembrane helix</keyword>
<protein>
    <submittedName>
        <fullName evidence="2">Uncharacterized protein</fullName>
    </submittedName>
</protein>
<dbReference type="EMBL" id="OX597827">
    <property type="protein sequence ID" value="CAI9732551.1"/>
    <property type="molecule type" value="Genomic_DNA"/>
</dbReference>
<evidence type="ECO:0000256" key="1">
    <source>
        <dbReference type="SAM" id="Phobius"/>
    </source>
</evidence>
<dbReference type="AlphaFoldDB" id="A0AA36BF96"/>
<feature type="transmembrane region" description="Helical" evidence="1">
    <location>
        <begin position="87"/>
        <end position="115"/>
    </location>
</feature>
<reference evidence="2" key="1">
    <citation type="submission" date="2023-08" db="EMBL/GenBank/DDBJ databases">
        <authorList>
            <person name="Alioto T."/>
            <person name="Alioto T."/>
            <person name="Gomez Garrido J."/>
        </authorList>
    </citation>
    <scope>NUCLEOTIDE SEQUENCE</scope>
</reference>
<keyword evidence="1" id="KW-0812">Transmembrane</keyword>
<gene>
    <name evidence="2" type="ORF">OCTVUL_1B002886</name>
</gene>
<keyword evidence="1" id="KW-0472">Membrane</keyword>
<evidence type="ECO:0000313" key="2">
    <source>
        <dbReference type="EMBL" id="CAI9732551.1"/>
    </source>
</evidence>
<accession>A0AA36BF96</accession>
<sequence>MFHPEISAGVDMMNKKKTKNKKEFLKSVLQHGRSPASETNQIKEFDWVDNSQISFNVTESHCGNLETNLLGTQRDPLRSGSTIRDRISVCSLVIVLCGLTLTVLYCTLLIIVFSASFRKEAETYFPVSKLNALWLPG</sequence>
<dbReference type="Proteomes" id="UP001162480">
    <property type="component" value="Chromosome 14"/>
</dbReference>
<organism evidence="2 3">
    <name type="scientific">Octopus vulgaris</name>
    <name type="common">Common octopus</name>
    <dbReference type="NCBI Taxonomy" id="6645"/>
    <lineage>
        <taxon>Eukaryota</taxon>
        <taxon>Metazoa</taxon>
        <taxon>Spiralia</taxon>
        <taxon>Lophotrochozoa</taxon>
        <taxon>Mollusca</taxon>
        <taxon>Cephalopoda</taxon>
        <taxon>Coleoidea</taxon>
        <taxon>Octopodiformes</taxon>
        <taxon>Octopoda</taxon>
        <taxon>Incirrata</taxon>
        <taxon>Octopodidae</taxon>
        <taxon>Octopus</taxon>
    </lineage>
</organism>
<name>A0AA36BF96_OCTVU</name>
<proteinExistence type="predicted"/>
<evidence type="ECO:0000313" key="3">
    <source>
        <dbReference type="Proteomes" id="UP001162480"/>
    </source>
</evidence>
<keyword evidence="3" id="KW-1185">Reference proteome</keyword>